<sequence length="1257" mass="134625">MFAHTGGSRASAGSTVSSVEQDKAPKPPCASPTEDNVKNQTSAAPRGTPSAEPAEKAALKRQVGLGSAIALIIGSIIGSGIFVTPSSVFRNSGSIGVDLLVWLVCGILSIIGGLCYAELATLLPTSGGDYAYLTAASKVLGRFGDVLPFLQMWCYSLVLDPMSAALQGLTFSSYALSVVYPTCQTAYELTVLVALSFTTLATAVNCFSVKISARVQDIFSSIKCLSLISVIITGSLFAFTSTHNHFQEEPLFSKPESASRLVLAFYGALYSYGGWKQICLIAEEVAEPNKNILRAALIGILSVTAIYVLTNVAYFVVLDPNTFATSEAIAVSFTAATWGAKATVVIPVAVSISTFGTLCAGFFSSARVILAASRQGHLAPVFSCITIQSSTPVAAIMLRGTLALAFTFIGSISYLIEGAVFLENVWEIVVLLCLFVLRYTMKDAHRPYAVPLPLAVIKFLVSVALVVIPLLRPVNYVQYVVILAVLVAGALICRKKASSSDDPRNAKRTEYRALSSREDVTARAEDTSCSLLPGDIPDRQRGLTLKRDVGLFSSITLLLGSMIGGLCAAELGALLPASGGDYAFFLAAGKPYGKYGDVPAFLLAWVLFFVDPAGMTIQGLTFSTYLLSLPTDAVAVTFVRATWGQGMANVMPLIIALTVFGTTCAGVLASSRVFFAASRQGHLARVMSYVHVDSSVPLAAMVVRCLLSVTFTLVGSVHFLIEVSILLGTVIEAASVVSLFLLRRSMPDTPRPYRVPTAIAVLRLVVSFALAAVTLVQARRRGAKCKANSDNWNKTGPLRETALLPGKSWRYSKTPLPAVSAEKPRLLTASKASKIQTSRATNAQRGSLRRRDEAAGQFSSPASRPLPGRLSAEPPRSYSWIQNQWHRPKPPFVCAPAADSTIPSRRRSGLKEAQNGPAITWRLQFCSRCSRCVKASNVVDPCGPSTSGMVDPWVMARAIAASPAMLLYTVLSVREVHRMLAARLVQKLARGQDARTHGTTTMKDLKGKVALVTGAATGFGKAIADLLLGRGCKVALLDMDSAVGKQTTSEFQAKYGKDSCMFLKCDVTDDQELDDCFCQARSHFCGLDIVINNAGIAGEAKWRKIFAINAEAVFSGILLGFKYMGKDNGQKGGHIINVASVAGLRVMPTIPAYNAAKTAVVAMTRAFGSDLYLNRHGVKVNCICPEPMNTPMWWGISAFCKTREDTTAMALDYDKRVMTVEHVARGVLMILEDDKNGAALAALQGKDLHYFQFQEDC</sequence>
<evidence type="ECO:0000313" key="2">
    <source>
        <dbReference type="Proteomes" id="UP000821865"/>
    </source>
</evidence>
<name>A0ACB8C5E8_DERSI</name>
<comment type="caution">
    <text evidence="1">The sequence shown here is derived from an EMBL/GenBank/DDBJ whole genome shotgun (WGS) entry which is preliminary data.</text>
</comment>
<accession>A0ACB8C5E8</accession>
<protein>
    <submittedName>
        <fullName evidence="1">Uncharacterized protein</fullName>
    </submittedName>
</protein>
<gene>
    <name evidence="1" type="ORF">HPB49_021326</name>
</gene>
<proteinExistence type="predicted"/>
<keyword evidence="2" id="KW-1185">Reference proteome</keyword>
<evidence type="ECO:0000313" key="1">
    <source>
        <dbReference type="EMBL" id="KAH7934087.1"/>
    </source>
</evidence>
<dbReference type="Proteomes" id="UP000821865">
    <property type="component" value="Chromosome 9"/>
</dbReference>
<dbReference type="EMBL" id="CM023478">
    <property type="protein sequence ID" value="KAH7934087.1"/>
    <property type="molecule type" value="Genomic_DNA"/>
</dbReference>
<reference evidence="1" key="1">
    <citation type="submission" date="2020-05" db="EMBL/GenBank/DDBJ databases">
        <title>Large-scale comparative analyses of tick genomes elucidate their genetic diversity and vector capacities.</title>
        <authorList>
            <person name="Jia N."/>
            <person name="Wang J."/>
            <person name="Shi W."/>
            <person name="Du L."/>
            <person name="Sun Y."/>
            <person name="Zhan W."/>
            <person name="Jiang J."/>
            <person name="Wang Q."/>
            <person name="Zhang B."/>
            <person name="Ji P."/>
            <person name="Sakyi L.B."/>
            <person name="Cui X."/>
            <person name="Yuan T."/>
            <person name="Jiang B."/>
            <person name="Yang W."/>
            <person name="Lam T.T.-Y."/>
            <person name="Chang Q."/>
            <person name="Ding S."/>
            <person name="Wang X."/>
            <person name="Zhu J."/>
            <person name="Ruan X."/>
            <person name="Zhao L."/>
            <person name="Wei J."/>
            <person name="Que T."/>
            <person name="Du C."/>
            <person name="Cheng J."/>
            <person name="Dai P."/>
            <person name="Han X."/>
            <person name="Huang E."/>
            <person name="Gao Y."/>
            <person name="Liu J."/>
            <person name="Shao H."/>
            <person name="Ye R."/>
            <person name="Li L."/>
            <person name="Wei W."/>
            <person name="Wang X."/>
            <person name="Wang C."/>
            <person name="Yang T."/>
            <person name="Huo Q."/>
            <person name="Li W."/>
            <person name="Guo W."/>
            <person name="Chen H."/>
            <person name="Zhou L."/>
            <person name="Ni X."/>
            <person name="Tian J."/>
            <person name="Zhou Y."/>
            <person name="Sheng Y."/>
            <person name="Liu T."/>
            <person name="Pan Y."/>
            <person name="Xia L."/>
            <person name="Li J."/>
            <person name="Zhao F."/>
            <person name="Cao W."/>
        </authorList>
    </citation>
    <scope>NUCLEOTIDE SEQUENCE</scope>
    <source>
        <strain evidence="1">Dsil-2018</strain>
    </source>
</reference>
<organism evidence="1 2">
    <name type="scientific">Dermacentor silvarum</name>
    <name type="common">Tick</name>
    <dbReference type="NCBI Taxonomy" id="543639"/>
    <lineage>
        <taxon>Eukaryota</taxon>
        <taxon>Metazoa</taxon>
        <taxon>Ecdysozoa</taxon>
        <taxon>Arthropoda</taxon>
        <taxon>Chelicerata</taxon>
        <taxon>Arachnida</taxon>
        <taxon>Acari</taxon>
        <taxon>Parasitiformes</taxon>
        <taxon>Ixodida</taxon>
        <taxon>Ixodoidea</taxon>
        <taxon>Ixodidae</taxon>
        <taxon>Rhipicephalinae</taxon>
        <taxon>Dermacentor</taxon>
    </lineage>
</organism>